<dbReference type="Proteomes" id="UP000001593">
    <property type="component" value="Unassembled WGS sequence"/>
</dbReference>
<accession>A7SSW7</accession>
<feature type="region of interest" description="Disordered" evidence="1">
    <location>
        <begin position="94"/>
        <end position="136"/>
    </location>
</feature>
<evidence type="ECO:0000256" key="1">
    <source>
        <dbReference type="SAM" id="MobiDB-lite"/>
    </source>
</evidence>
<reference evidence="2 3" key="1">
    <citation type="journal article" date="2007" name="Science">
        <title>Sea anemone genome reveals ancestral eumetazoan gene repertoire and genomic organization.</title>
        <authorList>
            <person name="Putnam N.H."/>
            <person name="Srivastava M."/>
            <person name="Hellsten U."/>
            <person name="Dirks B."/>
            <person name="Chapman J."/>
            <person name="Salamov A."/>
            <person name="Terry A."/>
            <person name="Shapiro H."/>
            <person name="Lindquist E."/>
            <person name="Kapitonov V.V."/>
            <person name="Jurka J."/>
            <person name="Genikhovich G."/>
            <person name="Grigoriev I.V."/>
            <person name="Lucas S.M."/>
            <person name="Steele R.E."/>
            <person name="Finnerty J.R."/>
            <person name="Technau U."/>
            <person name="Martindale M.Q."/>
            <person name="Rokhsar D.S."/>
        </authorList>
    </citation>
    <scope>NUCLEOTIDE SEQUENCE [LARGE SCALE GENOMIC DNA]</scope>
    <source>
        <strain evidence="3">CH2 X CH6</strain>
    </source>
</reference>
<feature type="compositionally biased region" description="Polar residues" evidence="1">
    <location>
        <begin position="113"/>
        <end position="124"/>
    </location>
</feature>
<dbReference type="AlphaFoldDB" id="A7SSW7"/>
<dbReference type="PANTHER" id="PTHR31909">
    <property type="entry name" value="CHROMOSOME 20 ORF85 FAMILY MEMBER"/>
    <property type="match status" value="1"/>
</dbReference>
<dbReference type="OrthoDB" id="9972212at2759"/>
<dbReference type="EMBL" id="DS469784">
    <property type="protein sequence ID" value="EDO33226.1"/>
    <property type="molecule type" value="Genomic_DNA"/>
</dbReference>
<dbReference type="PANTHER" id="PTHR31909:SF2">
    <property type="entry name" value="RIKEN CDNA 2410004P03 GENE"/>
    <property type="match status" value="1"/>
</dbReference>
<sequence length="158" mass="18601">MSSAQARLRATSAGYRFPEATWRNTPTNPSMYHEKCTPKSLKERVKSAPPRTFSEREYARCDVVKEDEIWKNQCRNEGKMTRKWEENWGFLKDFDPKGRPKPKKELPAEVSVFSKQSPNTTNQHIGRRVKSAPARSMQRLERLTDYRIRRNKELLISE</sequence>
<dbReference type="PhylomeDB" id="A7SSW7"/>
<dbReference type="Pfam" id="PF14945">
    <property type="entry name" value="LLC1"/>
    <property type="match status" value="1"/>
</dbReference>
<evidence type="ECO:0000313" key="2">
    <source>
        <dbReference type="EMBL" id="EDO33226.1"/>
    </source>
</evidence>
<keyword evidence="3" id="KW-1185">Reference proteome</keyword>
<feature type="region of interest" description="Disordered" evidence="1">
    <location>
        <begin position="1"/>
        <end position="52"/>
    </location>
</feature>
<evidence type="ECO:0000313" key="3">
    <source>
        <dbReference type="Proteomes" id="UP000001593"/>
    </source>
</evidence>
<feature type="compositionally biased region" description="Basic and acidic residues" evidence="1">
    <location>
        <begin position="94"/>
        <end position="107"/>
    </location>
</feature>
<dbReference type="OMA" id="TTNQHIG"/>
<protein>
    <submittedName>
        <fullName evidence="2">Uncharacterized protein</fullName>
    </submittedName>
</protein>
<gene>
    <name evidence="2" type="ORF">NEMVEDRAFT_v1g247211</name>
</gene>
<proteinExistence type="predicted"/>
<organism evidence="2 3">
    <name type="scientific">Nematostella vectensis</name>
    <name type="common">Starlet sea anemone</name>
    <dbReference type="NCBI Taxonomy" id="45351"/>
    <lineage>
        <taxon>Eukaryota</taxon>
        <taxon>Metazoa</taxon>
        <taxon>Cnidaria</taxon>
        <taxon>Anthozoa</taxon>
        <taxon>Hexacorallia</taxon>
        <taxon>Actiniaria</taxon>
        <taxon>Edwardsiidae</taxon>
        <taxon>Nematostella</taxon>
    </lineage>
</organism>
<dbReference type="KEGG" id="nve:5504417"/>
<name>A7SSW7_NEMVE</name>
<dbReference type="InParanoid" id="A7SSW7"/>
<feature type="compositionally biased region" description="Basic and acidic residues" evidence="1">
    <location>
        <begin position="32"/>
        <end position="46"/>
    </location>
</feature>
<dbReference type="HOGENOM" id="CLU_101818_0_0_1"/>
<dbReference type="InterPro" id="IPR020339">
    <property type="entry name" value="C20orf85-like"/>
</dbReference>
<dbReference type="eggNOG" id="ENOG502S2T8">
    <property type="taxonomic scope" value="Eukaryota"/>
</dbReference>